<sequence>MPALACHVAATPHRFSDLLLDRGCVPQEDHKDTHDIKLQKSRAIIQNCLQGVDLDDRVHGSHIDDIKLFVDGQRTATSFTKKRRRIRKRANILRECDAPRSQREDKTYQMCGLTDTLCTIAFDIRNYEDNSPYSPKCSWLDANHGNDIASAALKFRTRAYGEEAKDLAAMPPRMGPMRALCKPSGKRSLSMRPGWMQAQLVMSNIMGQSAQDLCNCETSYGPDFTDDEGNFCDMETKAPDSGLQ</sequence>
<dbReference type="EMBL" id="LFZN01000042">
    <property type="protein sequence ID" value="KXT02404.1"/>
    <property type="molecule type" value="Genomic_DNA"/>
</dbReference>
<dbReference type="OrthoDB" id="3625768at2759"/>
<evidence type="ECO:0000313" key="2">
    <source>
        <dbReference type="Proteomes" id="UP000070133"/>
    </source>
</evidence>
<gene>
    <name evidence="1" type="ORF">AC578_7835</name>
</gene>
<protein>
    <submittedName>
        <fullName evidence="1">Uncharacterized protein</fullName>
    </submittedName>
</protein>
<organism evidence="1 2">
    <name type="scientific">Pseudocercospora eumusae</name>
    <dbReference type="NCBI Taxonomy" id="321146"/>
    <lineage>
        <taxon>Eukaryota</taxon>
        <taxon>Fungi</taxon>
        <taxon>Dikarya</taxon>
        <taxon>Ascomycota</taxon>
        <taxon>Pezizomycotina</taxon>
        <taxon>Dothideomycetes</taxon>
        <taxon>Dothideomycetidae</taxon>
        <taxon>Mycosphaerellales</taxon>
        <taxon>Mycosphaerellaceae</taxon>
        <taxon>Pseudocercospora</taxon>
    </lineage>
</organism>
<dbReference type="Proteomes" id="UP000070133">
    <property type="component" value="Unassembled WGS sequence"/>
</dbReference>
<dbReference type="AlphaFoldDB" id="A0A139HIT8"/>
<keyword evidence="2" id="KW-1185">Reference proteome</keyword>
<reference evidence="1 2" key="1">
    <citation type="submission" date="2015-07" db="EMBL/GenBank/DDBJ databases">
        <title>Comparative genomics of the Sigatoka disease complex on banana suggests a link between parallel evolutionary changes in Pseudocercospora fijiensis and Pseudocercospora eumusae and increased virulence on the banana host.</title>
        <authorList>
            <person name="Chang T.-C."/>
            <person name="Salvucci A."/>
            <person name="Crous P.W."/>
            <person name="Stergiopoulos I."/>
        </authorList>
    </citation>
    <scope>NUCLEOTIDE SEQUENCE [LARGE SCALE GENOMIC DNA]</scope>
    <source>
        <strain evidence="1 2">CBS 114824</strain>
    </source>
</reference>
<accession>A0A139HIT8</accession>
<name>A0A139HIT8_9PEZI</name>
<comment type="caution">
    <text evidence="1">The sequence shown here is derived from an EMBL/GenBank/DDBJ whole genome shotgun (WGS) entry which is preliminary data.</text>
</comment>
<proteinExistence type="predicted"/>
<evidence type="ECO:0000313" key="1">
    <source>
        <dbReference type="EMBL" id="KXT02404.1"/>
    </source>
</evidence>